<feature type="compositionally biased region" description="Low complexity" evidence="1">
    <location>
        <begin position="1"/>
        <end position="14"/>
    </location>
</feature>
<proteinExistence type="predicted"/>
<dbReference type="Proteomes" id="UP001341840">
    <property type="component" value="Unassembled WGS sequence"/>
</dbReference>
<name>A0ABU6WWS6_9FABA</name>
<keyword evidence="3" id="KW-1185">Reference proteome</keyword>
<evidence type="ECO:0000313" key="3">
    <source>
        <dbReference type="Proteomes" id="UP001341840"/>
    </source>
</evidence>
<accession>A0ABU6WWS6</accession>
<gene>
    <name evidence="2" type="ORF">PIB30_092649</name>
</gene>
<protein>
    <submittedName>
        <fullName evidence="2">Uncharacterized protein</fullName>
    </submittedName>
</protein>
<evidence type="ECO:0000256" key="1">
    <source>
        <dbReference type="SAM" id="MobiDB-lite"/>
    </source>
</evidence>
<evidence type="ECO:0000313" key="2">
    <source>
        <dbReference type="EMBL" id="MED6189118.1"/>
    </source>
</evidence>
<sequence length="137" mass="15111">MKKGSLQSKKQSLGAKQSKNPTHMHGRARICVLHQAWKSTHMQSKATLSRLGVATKPILSTHRRRSPRICVVGHQAHVPSHVYTTSNVTFTSPSFTHPRIGVEDPCICVESTLAASNVTRPTPKSFMRGSKLHKTHA</sequence>
<feature type="region of interest" description="Disordered" evidence="1">
    <location>
        <begin position="1"/>
        <end position="25"/>
    </location>
</feature>
<reference evidence="2 3" key="1">
    <citation type="journal article" date="2023" name="Plants (Basel)">
        <title>Bridging the Gap: Combining Genomics and Transcriptomics Approaches to Understand Stylosanthes scabra, an Orphan Legume from the Brazilian Caatinga.</title>
        <authorList>
            <person name="Ferreira-Neto J.R.C."/>
            <person name="da Silva M.D."/>
            <person name="Binneck E."/>
            <person name="de Melo N.F."/>
            <person name="da Silva R.H."/>
            <person name="de Melo A.L.T.M."/>
            <person name="Pandolfi V."/>
            <person name="Bustamante F.O."/>
            <person name="Brasileiro-Vidal A.C."/>
            <person name="Benko-Iseppon A.M."/>
        </authorList>
    </citation>
    <scope>NUCLEOTIDE SEQUENCE [LARGE SCALE GENOMIC DNA]</scope>
    <source>
        <tissue evidence="2">Leaves</tissue>
    </source>
</reference>
<dbReference type="EMBL" id="JASCZI010183168">
    <property type="protein sequence ID" value="MED6189118.1"/>
    <property type="molecule type" value="Genomic_DNA"/>
</dbReference>
<organism evidence="2 3">
    <name type="scientific">Stylosanthes scabra</name>
    <dbReference type="NCBI Taxonomy" id="79078"/>
    <lineage>
        <taxon>Eukaryota</taxon>
        <taxon>Viridiplantae</taxon>
        <taxon>Streptophyta</taxon>
        <taxon>Embryophyta</taxon>
        <taxon>Tracheophyta</taxon>
        <taxon>Spermatophyta</taxon>
        <taxon>Magnoliopsida</taxon>
        <taxon>eudicotyledons</taxon>
        <taxon>Gunneridae</taxon>
        <taxon>Pentapetalae</taxon>
        <taxon>rosids</taxon>
        <taxon>fabids</taxon>
        <taxon>Fabales</taxon>
        <taxon>Fabaceae</taxon>
        <taxon>Papilionoideae</taxon>
        <taxon>50 kb inversion clade</taxon>
        <taxon>dalbergioids sensu lato</taxon>
        <taxon>Dalbergieae</taxon>
        <taxon>Pterocarpus clade</taxon>
        <taxon>Stylosanthes</taxon>
    </lineage>
</organism>
<comment type="caution">
    <text evidence="2">The sequence shown here is derived from an EMBL/GenBank/DDBJ whole genome shotgun (WGS) entry which is preliminary data.</text>
</comment>